<sequence>MIKFFRKIRLQLISENNPSSSTGRFSKYLLYAVGEIILVVVGILIALAINNSNENRKSLAQEQVILKQLATDYKANLIQLENKIEMRRRLIAESLNVLDITAKDKTISEDSLSVIFATFFMDPTFDPIENDVMNSGNIKLIQNDSLKQALSHWTSDVKAYSESEHIQHDHYISEIIPFMKEVGIMRNANHVFWRAQELRMGFLDKGKNDKISTIGKSQKPIAVDAILKDPRLEGLVTFIFTFSQVCNLEGQTLKEKMEKIIEILESEIE</sequence>
<evidence type="ECO:0000313" key="3">
    <source>
        <dbReference type="Proteomes" id="UP000199462"/>
    </source>
</evidence>
<keyword evidence="3" id="KW-1185">Reference proteome</keyword>
<evidence type="ECO:0000313" key="2">
    <source>
        <dbReference type="EMBL" id="SFR51657.1"/>
    </source>
</evidence>
<dbReference type="Pfam" id="PF19578">
    <property type="entry name" value="DUF6090"/>
    <property type="match status" value="1"/>
</dbReference>
<dbReference type="InterPro" id="IPR045749">
    <property type="entry name" value="DUF6090"/>
</dbReference>
<accession>A0A1I6HBK3</accession>
<evidence type="ECO:0000256" key="1">
    <source>
        <dbReference type="SAM" id="Phobius"/>
    </source>
</evidence>
<reference evidence="3" key="1">
    <citation type="submission" date="2016-10" db="EMBL/GenBank/DDBJ databases">
        <authorList>
            <person name="Varghese N."/>
            <person name="Submissions S."/>
        </authorList>
    </citation>
    <scope>NUCLEOTIDE SEQUENCE [LARGE SCALE GENOMIC DNA]</scope>
    <source>
        <strain evidence="3">DSM 19891</strain>
    </source>
</reference>
<dbReference type="Proteomes" id="UP000199462">
    <property type="component" value="Unassembled WGS sequence"/>
</dbReference>
<dbReference type="RefSeq" id="WP_091900673.1">
    <property type="nucleotide sequence ID" value="NZ_FOYX01000001.1"/>
</dbReference>
<name>A0A1I6HBK3_9FLAO</name>
<organism evidence="2 3">
    <name type="scientific">Maribacter stanieri</name>
    <dbReference type="NCBI Taxonomy" id="440514"/>
    <lineage>
        <taxon>Bacteria</taxon>
        <taxon>Pseudomonadati</taxon>
        <taxon>Bacteroidota</taxon>
        <taxon>Flavobacteriia</taxon>
        <taxon>Flavobacteriales</taxon>
        <taxon>Flavobacteriaceae</taxon>
        <taxon>Maribacter</taxon>
    </lineage>
</organism>
<protein>
    <submittedName>
        <fullName evidence="2">Uncharacterized protein</fullName>
    </submittedName>
</protein>
<keyword evidence="1" id="KW-0812">Transmembrane</keyword>
<dbReference type="STRING" id="440514.SAMN04488010_0150"/>
<dbReference type="AlphaFoldDB" id="A0A1I6HBK3"/>
<dbReference type="EMBL" id="FOYX01000001">
    <property type="protein sequence ID" value="SFR51657.1"/>
    <property type="molecule type" value="Genomic_DNA"/>
</dbReference>
<proteinExistence type="predicted"/>
<gene>
    <name evidence="2" type="ORF">SAMN04488010_0150</name>
</gene>
<feature type="transmembrane region" description="Helical" evidence="1">
    <location>
        <begin position="28"/>
        <end position="49"/>
    </location>
</feature>
<keyword evidence="1" id="KW-0472">Membrane</keyword>
<keyword evidence="1" id="KW-1133">Transmembrane helix</keyword>